<evidence type="ECO:0000313" key="6">
    <source>
        <dbReference type="EMBL" id="GGD36292.1"/>
    </source>
</evidence>
<dbReference type="SMART" id="SM00054">
    <property type="entry name" value="EFh"/>
    <property type="match status" value="3"/>
</dbReference>
<dbReference type="InterPro" id="IPR018247">
    <property type="entry name" value="EF_Hand_1_Ca_BS"/>
</dbReference>
<dbReference type="PROSITE" id="PS00018">
    <property type="entry name" value="EF_HAND_1"/>
    <property type="match status" value="2"/>
</dbReference>
<keyword evidence="1" id="KW-0479">Metal-binding</keyword>
<dbReference type="RefSeq" id="WP_229660284.1">
    <property type="nucleotide sequence ID" value="NZ_BMIO01000002.1"/>
</dbReference>
<feature type="compositionally biased region" description="Basic and acidic residues" evidence="3">
    <location>
        <begin position="87"/>
        <end position="102"/>
    </location>
</feature>
<feature type="chain" id="PRO_5036735228" description="EF-hand domain-containing protein" evidence="4">
    <location>
        <begin position="23"/>
        <end position="176"/>
    </location>
</feature>
<evidence type="ECO:0000256" key="3">
    <source>
        <dbReference type="SAM" id="MobiDB-lite"/>
    </source>
</evidence>
<dbReference type="InterPro" id="IPR011992">
    <property type="entry name" value="EF-hand-dom_pair"/>
</dbReference>
<dbReference type="Gene3D" id="1.10.238.10">
    <property type="entry name" value="EF-hand"/>
    <property type="match status" value="2"/>
</dbReference>
<dbReference type="PANTHER" id="PTHR10827">
    <property type="entry name" value="RETICULOCALBIN"/>
    <property type="match status" value="1"/>
</dbReference>
<feature type="signal peptide" evidence="4">
    <location>
        <begin position="1"/>
        <end position="22"/>
    </location>
</feature>
<protein>
    <recommendedName>
        <fullName evidence="5">EF-hand domain-containing protein</fullName>
    </recommendedName>
</protein>
<dbReference type="GO" id="GO:0005509">
    <property type="term" value="F:calcium ion binding"/>
    <property type="evidence" value="ECO:0007669"/>
    <property type="project" value="InterPro"/>
</dbReference>
<keyword evidence="2" id="KW-0677">Repeat</keyword>
<dbReference type="PANTHER" id="PTHR10827:SF98">
    <property type="entry name" value="45 KDA CALCIUM-BINDING PROTEIN"/>
    <property type="match status" value="1"/>
</dbReference>
<name>A0A916YAU3_9SPHN</name>
<evidence type="ECO:0000259" key="5">
    <source>
        <dbReference type="PROSITE" id="PS50222"/>
    </source>
</evidence>
<gene>
    <name evidence="6" type="ORF">GCM10010989_07990</name>
</gene>
<dbReference type="EMBL" id="BMIO01000002">
    <property type="protein sequence ID" value="GGD36292.1"/>
    <property type="molecule type" value="Genomic_DNA"/>
</dbReference>
<reference evidence="6 7" key="1">
    <citation type="journal article" date="2014" name="Int. J. Syst. Evol. Microbiol.">
        <title>Complete genome sequence of Corynebacterium casei LMG S-19264T (=DSM 44701T), isolated from a smear-ripened cheese.</title>
        <authorList>
            <consortium name="US DOE Joint Genome Institute (JGI-PGF)"/>
            <person name="Walter F."/>
            <person name="Albersmeier A."/>
            <person name="Kalinowski J."/>
            <person name="Ruckert C."/>
        </authorList>
    </citation>
    <scope>NUCLEOTIDE SEQUENCE [LARGE SCALE GENOMIC DNA]</scope>
    <source>
        <strain evidence="6 7">CGMCC 1.15358</strain>
    </source>
</reference>
<organism evidence="6 7">
    <name type="scientific">Croceicoccus pelagius</name>
    <dbReference type="NCBI Taxonomy" id="1703341"/>
    <lineage>
        <taxon>Bacteria</taxon>
        <taxon>Pseudomonadati</taxon>
        <taxon>Pseudomonadota</taxon>
        <taxon>Alphaproteobacteria</taxon>
        <taxon>Sphingomonadales</taxon>
        <taxon>Erythrobacteraceae</taxon>
        <taxon>Croceicoccus</taxon>
    </lineage>
</organism>
<dbReference type="SUPFAM" id="SSF47473">
    <property type="entry name" value="EF-hand"/>
    <property type="match status" value="1"/>
</dbReference>
<sequence length="176" mass="19271">MMKKTILAAGAAVLAMGTVAYAAPGMMAEKGPVTLAEAQTKSAAMFDRMDVNSDGKIDAADREARVKERFTRLDTDGNGSLSLEEFTEGREMRGKRGEGMRDHHGKRGQGMHMMGKMADTNNDGTITRAEFDAGVQAHFAKMDANGDGTVTVEERQAAREQMREAWKERREARQAN</sequence>
<feature type="region of interest" description="Disordered" evidence="3">
    <location>
        <begin position="87"/>
        <end position="114"/>
    </location>
</feature>
<keyword evidence="7" id="KW-1185">Reference proteome</keyword>
<dbReference type="InterPro" id="IPR002048">
    <property type="entry name" value="EF_hand_dom"/>
</dbReference>
<dbReference type="PROSITE" id="PS50222">
    <property type="entry name" value="EF_HAND_2"/>
    <property type="match status" value="2"/>
</dbReference>
<evidence type="ECO:0000256" key="2">
    <source>
        <dbReference type="ARBA" id="ARBA00022737"/>
    </source>
</evidence>
<dbReference type="Proteomes" id="UP000598997">
    <property type="component" value="Unassembled WGS sequence"/>
</dbReference>
<feature type="domain" description="EF-hand" evidence="5">
    <location>
        <begin position="116"/>
        <end position="141"/>
    </location>
</feature>
<evidence type="ECO:0000256" key="1">
    <source>
        <dbReference type="ARBA" id="ARBA00022723"/>
    </source>
</evidence>
<evidence type="ECO:0000256" key="4">
    <source>
        <dbReference type="SAM" id="SignalP"/>
    </source>
</evidence>
<proteinExistence type="predicted"/>
<dbReference type="Pfam" id="PF13202">
    <property type="entry name" value="EF-hand_5"/>
    <property type="match status" value="2"/>
</dbReference>
<comment type="caution">
    <text evidence="6">The sequence shown here is derived from an EMBL/GenBank/DDBJ whole genome shotgun (WGS) entry which is preliminary data.</text>
</comment>
<keyword evidence="4" id="KW-0732">Signal</keyword>
<accession>A0A916YAU3</accession>
<evidence type="ECO:0000313" key="7">
    <source>
        <dbReference type="Proteomes" id="UP000598997"/>
    </source>
</evidence>
<dbReference type="AlphaFoldDB" id="A0A916YAU3"/>
<feature type="domain" description="EF-hand" evidence="5">
    <location>
        <begin position="61"/>
        <end position="96"/>
    </location>
</feature>
<dbReference type="Pfam" id="PF13499">
    <property type="entry name" value="EF-hand_7"/>
    <property type="match status" value="1"/>
</dbReference>